<dbReference type="CDD" id="cd07930">
    <property type="entry name" value="bacterial_phosphagen_kinase"/>
    <property type="match status" value="1"/>
</dbReference>
<dbReference type="Proteomes" id="UP000886217">
    <property type="component" value="Unassembled WGS sequence"/>
</dbReference>
<keyword evidence="3" id="KW-0418">Kinase</keyword>
<dbReference type="InterPro" id="IPR023660">
    <property type="entry name" value="Arg_Kinase"/>
</dbReference>
<name>A0A7C5JW82_THELI</name>
<sequence>MQALELASMPLEWVFGRGDESFIVLSSRIRLARNLAKFPFPWKCDKDSLIEVENLILDKVSTSYMLRNSRALKLEQMDKISRMVLVENHLISPNFAQGENVGRAVVFDDRGIVSLMLNEEDHLRIQVFLGGLQLHDAWHVAKKVDSELESLDYAFNCERGYLSTCPTNTGTGLRASVMLHIPGIVALGHMGQIVRECNRVGLTVRGMYGEGTPPGGSLFQISNQITLGLAEEELVEKVNSIALGVVEQEHFARERLIKQKGIDFADKVWRSLGIVSCARKLSMKEAMELLSKVRMGTEMKILP</sequence>
<dbReference type="PANTHER" id="PTHR11547:SF38">
    <property type="entry name" value="ARGININE KINASE 1-RELATED"/>
    <property type="match status" value="1"/>
</dbReference>
<evidence type="ECO:0000256" key="3">
    <source>
        <dbReference type="ARBA" id="ARBA00022777"/>
    </source>
</evidence>
<comment type="caution">
    <text evidence="6">The sequence shown here is derived from an EMBL/GenBank/DDBJ whole genome shotgun (WGS) entry which is preliminary data.</text>
</comment>
<evidence type="ECO:0000256" key="2">
    <source>
        <dbReference type="ARBA" id="ARBA00022741"/>
    </source>
</evidence>
<dbReference type="PROSITE" id="PS51510">
    <property type="entry name" value="PHOSPHAGEN_KINASE_C"/>
    <property type="match status" value="1"/>
</dbReference>
<dbReference type="Pfam" id="PF00217">
    <property type="entry name" value="ATP-gua_Ptrans"/>
    <property type="match status" value="1"/>
</dbReference>
<dbReference type="GO" id="GO:0005615">
    <property type="term" value="C:extracellular space"/>
    <property type="evidence" value="ECO:0007669"/>
    <property type="project" value="TreeGrafter"/>
</dbReference>
<dbReference type="Gene3D" id="3.30.590.10">
    <property type="entry name" value="Glutamine synthetase/guanido kinase, catalytic domain"/>
    <property type="match status" value="1"/>
</dbReference>
<protein>
    <submittedName>
        <fullName evidence="6">ATP--guanido phosphotransferase</fullName>
    </submittedName>
</protein>
<dbReference type="GO" id="GO:0046314">
    <property type="term" value="P:phosphocreatine biosynthetic process"/>
    <property type="evidence" value="ECO:0007669"/>
    <property type="project" value="InterPro"/>
</dbReference>
<feature type="non-terminal residue" evidence="6">
    <location>
        <position position="303"/>
    </location>
</feature>
<dbReference type="InterPro" id="IPR022414">
    <property type="entry name" value="ATP-guanido_PTrfase_cat"/>
</dbReference>
<gene>
    <name evidence="6" type="ORF">ENL40_02805</name>
</gene>
<dbReference type="EMBL" id="DRTU01000119">
    <property type="protein sequence ID" value="HHI00399.1"/>
    <property type="molecule type" value="Genomic_DNA"/>
</dbReference>
<keyword evidence="1" id="KW-0808">Transferase</keyword>
<proteinExistence type="predicted"/>
<dbReference type="PANTHER" id="PTHR11547">
    <property type="entry name" value="ARGININE OR CREATINE KINASE"/>
    <property type="match status" value="1"/>
</dbReference>
<organism evidence="6">
    <name type="scientific">Thermococcus litoralis</name>
    <dbReference type="NCBI Taxonomy" id="2265"/>
    <lineage>
        <taxon>Archaea</taxon>
        <taxon>Methanobacteriati</taxon>
        <taxon>Methanobacteriota</taxon>
        <taxon>Thermococci</taxon>
        <taxon>Thermococcales</taxon>
        <taxon>Thermococcaceae</taxon>
        <taxon>Thermococcus</taxon>
    </lineage>
</organism>
<dbReference type="GO" id="GO:0004111">
    <property type="term" value="F:creatine kinase activity"/>
    <property type="evidence" value="ECO:0007669"/>
    <property type="project" value="InterPro"/>
</dbReference>
<dbReference type="AlphaFoldDB" id="A0A7C5JW82"/>
<evidence type="ECO:0000256" key="4">
    <source>
        <dbReference type="ARBA" id="ARBA00022840"/>
    </source>
</evidence>
<accession>A0A7C5JW82</accession>
<keyword evidence="4" id="KW-0067">ATP-binding</keyword>
<evidence type="ECO:0000259" key="5">
    <source>
        <dbReference type="PROSITE" id="PS51510"/>
    </source>
</evidence>
<dbReference type="SUPFAM" id="SSF55931">
    <property type="entry name" value="Glutamine synthetase/guanido kinase"/>
    <property type="match status" value="1"/>
</dbReference>
<evidence type="ECO:0000313" key="6">
    <source>
        <dbReference type="EMBL" id="HHI00399.1"/>
    </source>
</evidence>
<feature type="domain" description="Phosphagen kinase C-terminal" evidence="5">
    <location>
        <begin position="23"/>
        <end position="252"/>
    </location>
</feature>
<evidence type="ECO:0000256" key="1">
    <source>
        <dbReference type="ARBA" id="ARBA00022679"/>
    </source>
</evidence>
<dbReference type="GO" id="GO:0005524">
    <property type="term" value="F:ATP binding"/>
    <property type="evidence" value="ECO:0007669"/>
    <property type="project" value="UniProtKB-KW"/>
</dbReference>
<keyword evidence="2" id="KW-0547">Nucleotide-binding</keyword>
<dbReference type="InterPro" id="IPR000749">
    <property type="entry name" value="ATP-guanido_PTrfase"/>
</dbReference>
<dbReference type="InterPro" id="IPR014746">
    <property type="entry name" value="Gln_synth/guanido_kin_cat_dom"/>
</dbReference>
<reference evidence="6" key="1">
    <citation type="journal article" date="2020" name="mSystems">
        <title>Genome- and Community-Level Interaction Insights into Carbon Utilization and Element Cycling Functions of Hydrothermarchaeota in Hydrothermal Sediment.</title>
        <authorList>
            <person name="Zhou Z."/>
            <person name="Liu Y."/>
            <person name="Xu W."/>
            <person name="Pan J."/>
            <person name="Luo Z.H."/>
            <person name="Li M."/>
        </authorList>
    </citation>
    <scope>NUCLEOTIDE SEQUENCE [LARGE SCALE GENOMIC DNA]</scope>
    <source>
        <strain evidence="6">HyVt-93</strain>
    </source>
</reference>